<keyword evidence="2" id="KW-1185">Reference proteome</keyword>
<organism evidence="1 2">
    <name type="scientific">Plasmopara halstedii</name>
    <name type="common">Downy mildew of sunflower</name>
    <dbReference type="NCBI Taxonomy" id="4781"/>
    <lineage>
        <taxon>Eukaryota</taxon>
        <taxon>Sar</taxon>
        <taxon>Stramenopiles</taxon>
        <taxon>Oomycota</taxon>
        <taxon>Peronosporomycetes</taxon>
        <taxon>Peronosporales</taxon>
        <taxon>Peronosporaceae</taxon>
        <taxon>Plasmopara</taxon>
    </lineage>
</organism>
<dbReference type="EMBL" id="CCYD01000007">
    <property type="protein sequence ID" value="CEG35190.1"/>
    <property type="molecule type" value="Genomic_DNA"/>
</dbReference>
<dbReference type="AlphaFoldDB" id="A0A0P1A465"/>
<protein>
    <submittedName>
        <fullName evidence="1">Uncharacterized protein</fullName>
    </submittedName>
</protein>
<dbReference type="Proteomes" id="UP000054928">
    <property type="component" value="Unassembled WGS sequence"/>
</dbReference>
<accession>A0A0P1A465</accession>
<reference evidence="2" key="1">
    <citation type="submission" date="2014-09" db="EMBL/GenBank/DDBJ databases">
        <authorList>
            <person name="Sharma Rahul"/>
            <person name="Thines Marco"/>
        </authorList>
    </citation>
    <scope>NUCLEOTIDE SEQUENCE [LARGE SCALE GENOMIC DNA]</scope>
</reference>
<dbReference type="GeneID" id="36409783"/>
<sequence length="79" mass="8789">MLGHTSTASIEQCVIFFSSCFPARVDHQYAITSHITKANFIENRANLRAEASVKQQHNVCHVTPERCTSADVFCTPSCM</sequence>
<evidence type="ECO:0000313" key="1">
    <source>
        <dbReference type="EMBL" id="CEG35190.1"/>
    </source>
</evidence>
<dbReference type="RefSeq" id="XP_024571559.1">
    <property type="nucleotide sequence ID" value="XM_024718556.2"/>
</dbReference>
<name>A0A0P1A465_PLAHL</name>
<evidence type="ECO:0000313" key="2">
    <source>
        <dbReference type="Proteomes" id="UP000054928"/>
    </source>
</evidence>
<proteinExistence type="predicted"/>